<feature type="compositionally biased region" description="Acidic residues" evidence="1">
    <location>
        <begin position="131"/>
        <end position="146"/>
    </location>
</feature>
<protein>
    <submittedName>
        <fullName evidence="2">Uncharacterized protein</fullName>
    </submittedName>
</protein>
<evidence type="ECO:0000313" key="2">
    <source>
        <dbReference type="EMBL" id="WAQ89917.1"/>
    </source>
</evidence>
<dbReference type="RefSeq" id="XP_053025472.1">
    <property type="nucleotide sequence ID" value="XM_053161535.1"/>
</dbReference>
<sequence length="256" mass="28543">MEETIDEDLRKLADACRAETIAMLLAVDPLEYEHEFDGDEEHTVIEPYVPIEDFVGLREGSTDPMACPSESLVDEDDFEYAPAADPLPYFRSDASGSGSQGNDVSTWFTLDDKALMGALCLRFFNAPPPPTEDDFEPTDSTEEASEDPQGSGSPSDAGAQDGERRRKTARYVAERAMDHYWRYHPTTGPQHPDALPVRHPRALTLIMREPPPVPRGLGTPATPREGARGVLRTRRRREDDDDDAEQSRPTCKRRLG</sequence>
<feature type="region of interest" description="Disordered" evidence="1">
    <location>
        <begin position="126"/>
        <end position="256"/>
    </location>
</feature>
<keyword evidence="3" id="KW-1185">Reference proteome</keyword>
<accession>A0ABY7CZQ8</accession>
<proteinExistence type="predicted"/>
<evidence type="ECO:0000313" key="3">
    <source>
        <dbReference type="Proteomes" id="UP001164743"/>
    </source>
</evidence>
<organism evidence="2 3">
    <name type="scientific">Puccinia triticina</name>
    <dbReference type="NCBI Taxonomy" id="208348"/>
    <lineage>
        <taxon>Eukaryota</taxon>
        <taxon>Fungi</taxon>
        <taxon>Dikarya</taxon>
        <taxon>Basidiomycota</taxon>
        <taxon>Pucciniomycotina</taxon>
        <taxon>Pucciniomycetes</taxon>
        <taxon>Pucciniales</taxon>
        <taxon>Pucciniaceae</taxon>
        <taxon>Puccinia</taxon>
    </lineage>
</organism>
<dbReference type="GeneID" id="77802430"/>
<evidence type="ECO:0000256" key="1">
    <source>
        <dbReference type="SAM" id="MobiDB-lite"/>
    </source>
</evidence>
<dbReference type="EMBL" id="CP110431">
    <property type="protein sequence ID" value="WAQ89917.1"/>
    <property type="molecule type" value="Genomic_DNA"/>
</dbReference>
<gene>
    <name evidence="2" type="ORF">PtA15_11A609</name>
</gene>
<feature type="compositionally biased region" description="Basic and acidic residues" evidence="1">
    <location>
        <begin position="172"/>
        <end position="181"/>
    </location>
</feature>
<dbReference type="Proteomes" id="UP001164743">
    <property type="component" value="Chromosome 11A"/>
</dbReference>
<reference evidence="2" key="1">
    <citation type="submission" date="2022-10" db="EMBL/GenBank/DDBJ databases">
        <title>Puccinia triticina Genome sequencing and assembly.</title>
        <authorList>
            <person name="Li C."/>
        </authorList>
    </citation>
    <scope>NUCLEOTIDE SEQUENCE</scope>
    <source>
        <strain evidence="2">Pt15</strain>
    </source>
</reference>
<name>A0ABY7CZQ8_9BASI</name>